<dbReference type="Proteomes" id="UP000639772">
    <property type="component" value="Chromosome 12"/>
</dbReference>
<sequence length="133" mass="15067">MATTQVFSYSYYSRYYSSQGKKCYHQFPAMATTQLILSCRSLQLSSQVSSWKHCFSESSFPLQQTQHHKLSDNTSSPSGASLAIEFTSYKASQFKTDKRDIRIGKVSIIPGRNLHKNPSQTLCTSSQSTKKYQ</sequence>
<reference evidence="3 4" key="1">
    <citation type="journal article" date="2020" name="Nat. Food">
        <title>A phased Vanilla planifolia genome enables genetic improvement of flavour and production.</title>
        <authorList>
            <person name="Hasing T."/>
            <person name="Tang H."/>
            <person name="Brym M."/>
            <person name="Khazi F."/>
            <person name="Huang T."/>
            <person name="Chambers A.H."/>
        </authorList>
    </citation>
    <scope>NUCLEOTIDE SEQUENCE [LARGE SCALE GENOMIC DNA]</scope>
    <source>
        <tissue evidence="2">Leaf</tissue>
    </source>
</reference>
<name>A0A835PVT8_VANPL</name>
<organism evidence="2 4">
    <name type="scientific">Vanilla planifolia</name>
    <name type="common">Vanilla</name>
    <dbReference type="NCBI Taxonomy" id="51239"/>
    <lineage>
        <taxon>Eukaryota</taxon>
        <taxon>Viridiplantae</taxon>
        <taxon>Streptophyta</taxon>
        <taxon>Embryophyta</taxon>
        <taxon>Tracheophyta</taxon>
        <taxon>Spermatophyta</taxon>
        <taxon>Magnoliopsida</taxon>
        <taxon>Liliopsida</taxon>
        <taxon>Asparagales</taxon>
        <taxon>Orchidaceae</taxon>
        <taxon>Vanilloideae</taxon>
        <taxon>Vanilleae</taxon>
        <taxon>Vanilla</taxon>
    </lineage>
</organism>
<evidence type="ECO:0000313" key="1">
    <source>
        <dbReference type="EMBL" id="KAG0457803.1"/>
    </source>
</evidence>
<protein>
    <submittedName>
        <fullName evidence="2">Uncharacterized protein</fullName>
    </submittedName>
</protein>
<proteinExistence type="predicted"/>
<dbReference type="EMBL" id="JADCNL010000012">
    <property type="protein sequence ID" value="KAG0457803.1"/>
    <property type="molecule type" value="Genomic_DNA"/>
</dbReference>
<evidence type="ECO:0000313" key="3">
    <source>
        <dbReference type="Proteomes" id="UP000636800"/>
    </source>
</evidence>
<evidence type="ECO:0000313" key="4">
    <source>
        <dbReference type="Proteomes" id="UP000639772"/>
    </source>
</evidence>
<dbReference type="AlphaFoldDB" id="A0A835PVT8"/>
<dbReference type="Proteomes" id="UP000636800">
    <property type="component" value="Chromosome 12"/>
</dbReference>
<keyword evidence="3" id="KW-1185">Reference proteome</keyword>
<accession>A0A835PVT8</accession>
<comment type="caution">
    <text evidence="2">The sequence shown here is derived from an EMBL/GenBank/DDBJ whole genome shotgun (WGS) entry which is preliminary data.</text>
</comment>
<dbReference type="EMBL" id="JADCNM010000012">
    <property type="protein sequence ID" value="KAG0459540.1"/>
    <property type="molecule type" value="Genomic_DNA"/>
</dbReference>
<gene>
    <name evidence="2" type="ORF">HPP92_022668</name>
    <name evidence="1" type="ORF">HPP92_022960</name>
</gene>
<evidence type="ECO:0000313" key="2">
    <source>
        <dbReference type="EMBL" id="KAG0459540.1"/>
    </source>
</evidence>